<dbReference type="AlphaFoldDB" id="A0A382BQ30"/>
<dbReference type="GO" id="GO:0016830">
    <property type="term" value="F:carbon-carbon lyase activity"/>
    <property type="evidence" value="ECO:0007669"/>
    <property type="project" value="InterPro"/>
</dbReference>
<reference evidence="4" key="1">
    <citation type="submission" date="2018-05" db="EMBL/GenBank/DDBJ databases">
        <authorList>
            <person name="Lanie J.A."/>
            <person name="Ng W.-L."/>
            <person name="Kazmierczak K.M."/>
            <person name="Andrzejewski T.M."/>
            <person name="Davidsen T.M."/>
            <person name="Wayne K.J."/>
            <person name="Tettelin H."/>
            <person name="Glass J.I."/>
            <person name="Rusch D."/>
            <person name="Podicherti R."/>
            <person name="Tsui H.-C.T."/>
            <person name="Winkler M.E."/>
        </authorList>
    </citation>
    <scope>NUCLEOTIDE SEQUENCE</scope>
</reference>
<dbReference type="InterPro" id="IPR015421">
    <property type="entry name" value="PyrdxlP-dep_Trfase_major"/>
</dbReference>
<protein>
    <recommendedName>
        <fullName evidence="5">Aminotransferase class V domain-containing protein</fullName>
    </recommendedName>
</protein>
<dbReference type="InterPro" id="IPR002129">
    <property type="entry name" value="PyrdxlP-dep_de-COase"/>
</dbReference>
<keyword evidence="3" id="KW-0456">Lyase</keyword>
<proteinExistence type="predicted"/>
<dbReference type="InterPro" id="IPR015424">
    <property type="entry name" value="PyrdxlP-dep_Trfase"/>
</dbReference>
<sequence length="226" mass="24382">MPIALPENGQAWDSLKQEMIRRGGEDAKWRDGKTAVYVFNAGEDVAQVQKEAYTLYMSENGLGPLAFPSLKQMEDEVVDMGLHLMHGPEGSTGTITSDGTDSITMAVKAARDFARNGRSNRGTPNVVMPFSAHPAFDKACHMMELEKRRIPVGDNLLASVDAMSAACDDNTMLLVGSAPSFPYGLSDDIAALGELATAKNIWLHVDGCVGGYIAPFVRMNGMDVRP</sequence>
<dbReference type="Pfam" id="PF00282">
    <property type="entry name" value="Pyridoxal_deC"/>
    <property type="match status" value="1"/>
</dbReference>
<dbReference type="PANTHER" id="PTHR42735:SF6">
    <property type="entry name" value="SPHINGOSINE-1-PHOSPHATE LYASE 1"/>
    <property type="match status" value="1"/>
</dbReference>
<evidence type="ECO:0000313" key="4">
    <source>
        <dbReference type="EMBL" id="SVB15940.1"/>
    </source>
</evidence>
<evidence type="ECO:0000256" key="3">
    <source>
        <dbReference type="ARBA" id="ARBA00023239"/>
    </source>
</evidence>
<comment type="cofactor">
    <cofactor evidence="1">
        <name>pyridoxal 5'-phosphate</name>
        <dbReference type="ChEBI" id="CHEBI:597326"/>
    </cofactor>
</comment>
<accession>A0A382BQ30</accession>
<dbReference type="InterPro" id="IPR050477">
    <property type="entry name" value="GrpII_AminoAcid_Decarb"/>
</dbReference>
<feature type="non-terminal residue" evidence="4">
    <location>
        <position position="226"/>
    </location>
</feature>
<dbReference type="GO" id="GO:0030170">
    <property type="term" value="F:pyridoxal phosphate binding"/>
    <property type="evidence" value="ECO:0007669"/>
    <property type="project" value="InterPro"/>
</dbReference>
<dbReference type="GO" id="GO:0019752">
    <property type="term" value="P:carboxylic acid metabolic process"/>
    <property type="evidence" value="ECO:0007669"/>
    <property type="project" value="InterPro"/>
</dbReference>
<keyword evidence="2" id="KW-0663">Pyridoxal phosphate</keyword>
<dbReference type="SUPFAM" id="SSF53383">
    <property type="entry name" value="PLP-dependent transferases"/>
    <property type="match status" value="1"/>
</dbReference>
<dbReference type="EMBL" id="UINC01030862">
    <property type="protein sequence ID" value="SVB15940.1"/>
    <property type="molecule type" value="Genomic_DNA"/>
</dbReference>
<dbReference type="Gene3D" id="3.40.640.10">
    <property type="entry name" value="Type I PLP-dependent aspartate aminotransferase-like (Major domain)"/>
    <property type="match status" value="1"/>
</dbReference>
<evidence type="ECO:0000256" key="2">
    <source>
        <dbReference type="ARBA" id="ARBA00022898"/>
    </source>
</evidence>
<organism evidence="4">
    <name type="scientific">marine metagenome</name>
    <dbReference type="NCBI Taxonomy" id="408172"/>
    <lineage>
        <taxon>unclassified sequences</taxon>
        <taxon>metagenomes</taxon>
        <taxon>ecological metagenomes</taxon>
    </lineage>
</organism>
<gene>
    <name evidence="4" type="ORF">METZ01_LOCUS168794</name>
</gene>
<dbReference type="PANTHER" id="PTHR42735">
    <property type="match status" value="1"/>
</dbReference>
<evidence type="ECO:0000256" key="1">
    <source>
        <dbReference type="ARBA" id="ARBA00001933"/>
    </source>
</evidence>
<name>A0A382BQ30_9ZZZZ</name>
<evidence type="ECO:0008006" key="5">
    <source>
        <dbReference type="Google" id="ProtNLM"/>
    </source>
</evidence>